<protein>
    <recommendedName>
        <fullName evidence="3 10">3-oxoacyl-[acyl-carrier-protein] reductase</fullName>
        <ecNumber evidence="3 10">1.1.1.100</ecNumber>
    </recommendedName>
</protein>
<name>A0A4V3CRX9_9FIRM</name>
<dbReference type="EMBL" id="SNXO01000007">
    <property type="protein sequence ID" value="TDP58432.1"/>
    <property type="molecule type" value="Genomic_DNA"/>
</dbReference>
<dbReference type="PANTHER" id="PTHR42879">
    <property type="entry name" value="3-OXOACYL-(ACYL-CARRIER-PROTEIN) REDUCTASE"/>
    <property type="match status" value="1"/>
</dbReference>
<dbReference type="InterPro" id="IPR036291">
    <property type="entry name" value="NAD(P)-bd_dom_sf"/>
</dbReference>
<evidence type="ECO:0000256" key="3">
    <source>
        <dbReference type="ARBA" id="ARBA00012948"/>
    </source>
</evidence>
<dbReference type="OrthoDB" id="9803333at2"/>
<feature type="binding site" evidence="9">
    <location>
        <position position="186"/>
    </location>
    <ligand>
        <name>NADP(+)</name>
        <dbReference type="ChEBI" id="CHEBI:58349"/>
    </ligand>
</feature>
<dbReference type="NCBIfam" id="TIGR01830">
    <property type="entry name" value="3oxo_ACP_reduc"/>
    <property type="match status" value="1"/>
</dbReference>
<dbReference type="PROSITE" id="PS00061">
    <property type="entry name" value="ADH_SHORT"/>
    <property type="match status" value="1"/>
</dbReference>
<dbReference type="GO" id="GO:0008202">
    <property type="term" value="P:steroid metabolic process"/>
    <property type="evidence" value="ECO:0007669"/>
    <property type="project" value="UniProtKB-KW"/>
</dbReference>
<keyword evidence="10" id="KW-0443">Lipid metabolism</keyword>
<keyword evidence="13" id="KW-1185">Reference proteome</keyword>
<dbReference type="EC" id="1.1.1.100" evidence="3 10"/>
<feature type="domain" description="Ketoreductase" evidence="11">
    <location>
        <begin position="4"/>
        <end position="184"/>
    </location>
</feature>
<keyword evidence="4 9" id="KW-0521">NADP</keyword>
<feature type="binding site" evidence="9">
    <location>
        <begin position="153"/>
        <end position="157"/>
    </location>
    <ligand>
        <name>NADP(+)</name>
        <dbReference type="ChEBI" id="CHEBI:58349"/>
    </ligand>
</feature>
<dbReference type="UniPathway" id="UPA00094"/>
<dbReference type="NCBIfam" id="NF009466">
    <property type="entry name" value="PRK12826.1-2"/>
    <property type="match status" value="1"/>
</dbReference>
<dbReference type="GO" id="GO:0004316">
    <property type="term" value="F:3-oxoacyl-[acyl-carrier-protein] reductase (NADPH) activity"/>
    <property type="evidence" value="ECO:0007669"/>
    <property type="project" value="UniProtKB-UniRule"/>
</dbReference>
<evidence type="ECO:0000256" key="8">
    <source>
        <dbReference type="PIRSR" id="PIRSR611284-1"/>
    </source>
</evidence>
<comment type="pathway">
    <text evidence="1 10">Lipid metabolism; fatty acid biosynthesis.</text>
</comment>
<accession>A0A4V3CRX9</accession>
<dbReference type="NCBIfam" id="NF005559">
    <property type="entry name" value="PRK07231.1"/>
    <property type="match status" value="1"/>
</dbReference>
<dbReference type="SUPFAM" id="SSF51735">
    <property type="entry name" value="NAD(P)-binding Rossmann-fold domains"/>
    <property type="match status" value="1"/>
</dbReference>
<reference evidence="12 13" key="1">
    <citation type="submission" date="2019-03" db="EMBL/GenBank/DDBJ databases">
        <title>Genomic Encyclopedia of Type Strains, Phase IV (KMG-IV): sequencing the most valuable type-strain genomes for metagenomic binning, comparative biology and taxonomic classification.</title>
        <authorList>
            <person name="Goeker M."/>
        </authorList>
    </citation>
    <scope>NUCLEOTIDE SEQUENCE [LARGE SCALE GENOMIC DNA]</scope>
    <source>
        <strain evidence="12 13">DSM 28287</strain>
    </source>
</reference>
<dbReference type="InterPro" id="IPR050259">
    <property type="entry name" value="SDR"/>
</dbReference>
<evidence type="ECO:0000256" key="6">
    <source>
        <dbReference type="ARBA" id="ARBA00023221"/>
    </source>
</evidence>
<evidence type="ECO:0000256" key="4">
    <source>
        <dbReference type="ARBA" id="ARBA00022857"/>
    </source>
</evidence>
<evidence type="ECO:0000256" key="5">
    <source>
        <dbReference type="ARBA" id="ARBA00023002"/>
    </source>
</evidence>
<dbReference type="PRINTS" id="PR00081">
    <property type="entry name" value="GDHRDH"/>
</dbReference>
<dbReference type="InterPro" id="IPR057326">
    <property type="entry name" value="KR_dom"/>
</dbReference>
<dbReference type="GO" id="GO:0006633">
    <property type="term" value="P:fatty acid biosynthetic process"/>
    <property type="evidence" value="ECO:0007669"/>
    <property type="project" value="UniProtKB-UniPathway"/>
</dbReference>
<evidence type="ECO:0000256" key="1">
    <source>
        <dbReference type="ARBA" id="ARBA00005194"/>
    </source>
</evidence>
<dbReference type="SMART" id="SM00822">
    <property type="entry name" value="PKS_KR"/>
    <property type="match status" value="1"/>
</dbReference>
<keyword evidence="10" id="KW-0444">Lipid biosynthesis</keyword>
<evidence type="ECO:0000256" key="2">
    <source>
        <dbReference type="ARBA" id="ARBA00006484"/>
    </source>
</evidence>
<proteinExistence type="inferred from homology"/>
<feature type="binding site" evidence="9">
    <location>
        <begin position="10"/>
        <end position="13"/>
    </location>
    <ligand>
        <name>NADP(+)</name>
        <dbReference type="ChEBI" id="CHEBI:58349"/>
    </ligand>
</feature>
<keyword evidence="5 10" id="KW-0560">Oxidoreductase</keyword>
<comment type="caution">
    <text evidence="12">The sequence shown here is derived from an EMBL/GenBank/DDBJ whole genome shotgun (WGS) entry which is preliminary data.</text>
</comment>
<dbReference type="PANTHER" id="PTHR42879:SF2">
    <property type="entry name" value="3-OXOACYL-[ACYL-CARRIER-PROTEIN] REDUCTASE FABG"/>
    <property type="match status" value="1"/>
</dbReference>
<evidence type="ECO:0000313" key="13">
    <source>
        <dbReference type="Proteomes" id="UP000295500"/>
    </source>
</evidence>
<dbReference type="PRINTS" id="PR00080">
    <property type="entry name" value="SDRFAMILY"/>
</dbReference>
<dbReference type="AlphaFoldDB" id="A0A4V3CRX9"/>
<organism evidence="12 13">
    <name type="scientific">Aminicella lysinilytica</name>
    <dbReference type="NCBI Taxonomy" id="433323"/>
    <lineage>
        <taxon>Bacteria</taxon>
        <taxon>Bacillati</taxon>
        <taxon>Bacillota</taxon>
        <taxon>Clostridia</taxon>
        <taxon>Peptostreptococcales</taxon>
        <taxon>Anaerovoracaceae</taxon>
        <taxon>Aminicella</taxon>
    </lineage>
</organism>
<dbReference type="Pfam" id="PF13561">
    <property type="entry name" value="adh_short_C2"/>
    <property type="match status" value="1"/>
</dbReference>
<dbReference type="RefSeq" id="WP_133527943.1">
    <property type="nucleotide sequence ID" value="NZ_SNXO01000007.1"/>
</dbReference>
<dbReference type="InterPro" id="IPR020904">
    <property type="entry name" value="Sc_DH/Rdtase_CS"/>
</dbReference>
<keyword evidence="10" id="KW-0276">Fatty acid metabolism</keyword>
<sequence>MEKQTAIVTGAGRGIGRAVAVQLARDGFDVVINYAGNGEAAEETARACRQVGAGTLVVRGDVSCPEDCKHIVDETLENFGTVHVLVNNAGITRDGLLAMMKPEDFDAVIDTNLKGAFLMMKAVARPMMKNRYGRIINMASVTGLMGNAGQVNYSASKAGVIGMTRSFAREIAARGITVNAVAPGFIDTDMTRAMAEKARTAVLSGIPQGRIGRPEDVAGAVSFFAKEDSAYITGQVLCVDGGMCM</sequence>
<comment type="function">
    <text evidence="10">Catalyzes the NADPH-dependent reduction of beta-ketoacyl-ACP substrates to beta-hydroxyacyl-ACP products, the first reductive step in the elongation cycle of fatty acid biosynthesis.</text>
</comment>
<dbReference type="GO" id="GO:0051287">
    <property type="term" value="F:NAD binding"/>
    <property type="evidence" value="ECO:0007669"/>
    <property type="project" value="UniProtKB-UniRule"/>
</dbReference>
<dbReference type="Gene3D" id="3.40.50.720">
    <property type="entry name" value="NAD(P)-binding Rossmann-like Domain"/>
    <property type="match status" value="1"/>
</dbReference>
<comment type="similarity">
    <text evidence="2 10">Belongs to the short-chain dehydrogenases/reductases (SDR) family.</text>
</comment>
<gene>
    <name evidence="12" type="ORF">EV211_10730</name>
</gene>
<dbReference type="CDD" id="cd05333">
    <property type="entry name" value="BKR_SDR_c"/>
    <property type="match status" value="1"/>
</dbReference>
<dbReference type="InterPro" id="IPR011284">
    <property type="entry name" value="3oxo_ACP_reduc"/>
</dbReference>
<feature type="active site" description="Proton acceptor" evidence="8">
    <location>
        <position position="153"/>
    </location>
</feature>
<dbReference type="FunFam" id="3.40.50.720:FF:000115">
    <property type="entry name" value="3-oxoacyl-[acyl-carrier-protein] reductase FabG"/>
    <property type="match status" value="1"/>
</dbReference>
<feature type="binding site" evidence="9">
    <location>
        <position position="88"/>
    </location>
    <ligand>
        <name>NADP(+)</name>
        <dbReference type="ChEBI" id="CHEBI:58349"/>
    </ligand>
</feature>
<keyword evidence="10" id="KW-0275">Fatty acid biosynthesis</keyword>
<comment type="subunit">
    <text evidence="10">Homotetramer.</text>
</comment>
<evidence type="ECO:0000256" key="7">
    <source>
        <dbReference type="ARBA" id="ARBA00048508"/>
    </source>
</evidence>
<dbReference type="InterPro" id="IPR002347">
    <property type="entry name" value="SDR_fam"/>
</dbReference>
<dbReference type="Proteomes" id="UP000295500">
    <property type="component" value="Unassembled WGS sequence"/>
</dbReference>
<evidence type="ECO:0000313" key="12">
    <source>
        <dbReference type="EMBL" id="TDP58432.1"/>
    </source>
</evidence>
<keyword evidence="6" id="KW-0753">Steroid metabolism</keyword>
<evidence type="ECO:0000256" key="10">
    <source>
        <dbReference type="RuleBase" id="RU366074"/>
    </source>
</evidence>
<evidence type="ECO:0000256" key="9">
    <source>
        <dbReference type="PIRSR" id="PIRSR611284-2"/>
    </source>
</evidence>
<evidence type="ECO:0000259" key="11">
    <source>
        <dbReference type="SMART" id="SM00822"/>
    </source>
</evidence>
<comment type="catalytic activity">
    <reaction evidence="7 10">
        <text>a (3R)-hydroxyacyl-[ACP] + NADP(+) = a 3-oxoacyl-[ACP] + NADPH + H(+)</text>
        <dbReference type="Rhea" id="RHEA:17397"/>
        <dbReference type="Rhea" id="RHEA-COMP:9916"/>
        <dbReference type="Rhea" id="RHEA-COMP:9945"/>
        <dbReference type="ChEBI" id="CHEBI:15378"/>
        <dbReference type="ChEBI" id="CHEBI:57783"/>
        <dbReference type="ChEBI" id="CHEBI:58349"/>
        <dbReference type="ChEBI" id="CHEBI:78776"/>
        <dbReference type="ChEBI" id="CHEBI:78827"/>
        <dbReference type="EC" id="1.1.1.100"/>
    </reaction>
</comment>